<gene>
    <name evidence="2" type="ORF">SAMN04488052_10564</name>
</gene>
<name>A0A1H8TZR9_9GAMM</name>
<feature type="signal peptide" evidence="1">
    <location>
        <begin position="1"/>
        <end position="24"/>
    </location>
</feature>
<dbReference type="STRING" id="406100.SAMN04488052_10564"/>
<organism evidence="2 3">
    <name type="scientific">Aquisalimonas asiatica</name>
    <dbReference type="NCBI Taxonomy" id="406100"/>
    <lineage>
        <taxon>Bacteria</taxon>
        <taxon>Pseudomonadati</taxon>
        <taxon>Pseudomonadota</taxon>
        <taxon>Gammaproteobacteria</taxon>
        <taxon>Chromatiales</taxon>
        <taxon>Ectothiorhodospiraceae</taxon>
        <taxon>Aquisalimonas</taxon>
    </lineage>
</organism>
<dbReference type="RefSeq" id="WP_139209206.1">
    <property type="nucleotide sequence ID" value="NZ_FOEG01000005.1"/>
</dbReference>
<dbReference type="AlphaFoldDB" id="A0A1H8TZR9"/>
<accession>A0A1H8TZR9</accession>
<evidence type="ECO:0000256" key="1">
    <source>
        <dbReference type="SAM" id="SignalP"/>
    </source>
</evidence>
<dbReference type="EMBL" id="FOEG01000005">
    <property type="protein sequence ID" value="SEO96421.1"/>
    <property type="molecule type" value="Genomic_DNA"/>
</dbReference>
<reference evidence="2 3" key="1">
    <citation type="submission" date="2016-10" db="EMBL/GenBank/DDBJ databases">
        <authorList>
            <person name="de Groot N.N."/>
        </authorList>
    </citation>
    <scope>NUCLEOTIDE SEQUENCE [LARGE SCALE GENOMIC DNA]</scope>
    <source>
        <strain evidence="2 3">CGMCC 1.6291</strain>
    </source>
</reference>
<proteinExistence type="predicted"/>
<keyword evidence="1" id="KW-0732">Signal</keyword>
<feature type="chain" id="PRO_5011651748" evidence="1">
    <location>
        <begin position="25"/>
        <end position="123"/>
    </location>
</feature>
<evidence type="ECO:0000313" key="3">
    <source>
        <dbReference type="Proteomes" id="UP000199657"/>
    </source>
</evidence>
<evidence type="ECO:0000313" key="2">
    <source>
        <dbReference type="EMBL" id="SEO96421.1"/>
    </source>
</evidence>
<sequence>MRSGPGWKGVICLCAMVVAPAAFGEGLEQALEAIDGRCADRAAEEVAAEWPEIERGAEERGLEVTQRHRAAHERVLQRRCAVSDRIELVEGIREDLSEDEWEDFGGDELLRDLRDEIQALQAY</sequence>
<keyword evidence="3" id="KW-1185">Reference proteome</keyword>
<protein>
    <submittedName>
        <fullName evidence="2">Uncharacterized protein</fullName>
    </submittedName>
</protein>
<dbReference type="Proteomes" id="UP000199657">
    <property type="component" value="Unassembled WGS sequence"/>
</dbReference>